<evidence type="ECO:0000313" key="4">
    <source>
        <dbReference type="EMBL" id="KAB8076763.1"/>
    </source>
</evidence>
<dbReference type="NCBIfam" id="NF002463">
    <property type="entry name" value="PRK01683.1"/>
    <property type="match status" value="1"/>
</dbReference>
<dbReference type="InterPro" id="IPR041698">
    <property type="entry name" value="Methyltransf_25"/>
</dbReference>
<dbReference type="AlphaFoldDB" id="A0A5N5X7N4"/>
<dbReference type="CDD" id="cd02440">
    <property type="entry name" value="AdoMet_MTases"/>
    <property type="match status" value="1"/>
</dbReference>
<dbReference type="Gene3D" id="3.40.50.150">
    <property type="entry name" value="Vaccinia Virus protein VP39"/>
    <property type="match status" value="1"/>
</dbReference>
<evidence type="ECO:0000256" key="1">
    <source>
        <dbReference type="ARBA" id="ARBA00022603"/>
    </source>
</evidence>
<gene>
    <name evidence="4" type="ORF">BDV29DRAFT_169425</name>
</gene>
<dbReference type="OrthoDB" id="66144at2759"/>
<feature type="domain" description="Methyltransferase" evidence="3">
    <location>
        <begin position="74"/>
        <end position="159"/>
    </location>
</feature>
<reference evidence="4 5" key="1">
    <citation type="submission" date="2019-04" db="EMBL/GenBank/DDBJ databases">
        <title>Friends and foes A comparative genomics study of 23 Aspergillus species from section Flavi.</title>
        <authorList>
            <consortium name="DOE Joint Genome Institute"/>
            <person name="Kjaerbolling I."/>
            <person name="Vesth T."/>
            <person name="Frisvad J.C."/>
            <person name="Nybo J.L."/>
            <person name="Theobald S."/>
            <person name="Kildgaard S."/>
            <person name="Isbrandt T."/>
            <person name="Kuo A."/>
            <person name="Sato A."/>
            <person name="Lyhne E.K."/>
            <person name="Kogle M.E."/>
            <person name="Wiebenga A."/>
            <person name="Kun R.S."/>
            <person name="Lubbers R.J."/>
            <person name="Makela M.R."/>
            <person name="Barry K."/>
            <person name="Chovatia M."/>
            <person name="Clum A."/>
            <person name="Daum C."/>
            <person name="Haridas S."/>
            <person name="He G."/>
            <person name="LaButti K."/>
            <person name="Lipzen A."/>
            <person name="Mondo S."/>
            <person name="Riley R."/>
            <person name="Salamov A."/>
            <person name="Simmons B.A."/>
            <person name="Magnuson J.K."/>
            <person name="Henrissat B."/>
            <person name="Mortensen U.H."/>
            <person name="Larsen T.O."/>
            <person name="Devries R.P."/>
            <person name="Grigoriev I.V."/>
            <person name="Machida M."/>
            <person name="Baker S.E."/>
            <person name="Andersen M.R."/>
        </authorList>
    </citation>
    <scope>NUCLEOTIDE SEQUENCE [LARGE SCALE GENOMIC DNA]</scope>
    <source>
        <strain evidence="4 5">CBS 151.66</strain>
    </source>
</reference>
<dbReference type="PANTHER" id="PTHR43861">
    <property type="entry name" value="TRANS-ACONITATE 2-METHYLTRANSFERASE-RELATED"/>
    <property type="match status" value="1"/>
</dbReference>
<dbReference type="Pfam" id="PF13649">
    <property type="entry name" value="Methyltransf_25"/>
    <property type="match status" value="1"/>
</dbReference>
<keyword evidence="2 4" id="KW-0808">Transferase</keyword>
<dbReference type="PANTHER" id="PTHR43861:SF1">
    <property type="entry name" value="TRANS-ACONITATE 2-METHYLTRANSFERASE"/>
    <property type="match status" value="1"/>
</dbReference>
<dbReference type="EMBL" id="ML732176">
    <property type="protein sequence ID" value="KAB8076763.1"/>
    <property type="molecule type" value="Genomic_DNA"/>
</dbReference>
<dbReference type="InterPro" id="IPR023149">
    <property type="entry name" value="Trans_acon_MeTrfase_C"/>
</dbReference>
<keyword evidence="5" id="KW-1185">Reference proteome</keyword>
<dbReference type="Gene3D" id="1.10.150.290">
    <property type="entry name" value="S-adenosyl-L-methionine-dependent methyltransferases"/>
    <property type="match status" value="1"/>
</dbReference>
<keyword evidence="1 4" id="KW-0489">Methyltransferase</keyword>
<dbReference type="Proteomes" id="UP000326565">
    <property type="component" value="Unassembled WGS sequence"/>
</dbReference>
<evidence type="ECO:0000259" key="3">
    <source>
        <dbReference type="Pfam" id="PF13649"/>
    </source>
</evidence>
<name>A0A5N5X7N4_9EURO</name>
<dbReference type="GO" id="GO:0032259">
    <property type="term" value="P:methylation"/>
    <property type="evidence" value="ECO:0007669"/>
    <property type="project" value="UniProtKB-KW"/>
</dbReference>
<sequence>MFSYTRSSLTWRACLSGHSPLASLSSHSRSLSTSARTMSSKDWSAAQYLKFENERTMPVRDLLARVPLQAPKRIVDLGCGPGNSTAVLANRYPNAHLVGMDSSPNMIRKAKVALPDLEFNVEDLTSYSPPPSVDLFFSNAVLQWLSREDRITVVKGLMETQPSGGVFAFQVPDNLTEPSHALMREVASSGSWAATLRHVGRDVFQSPQEIYDHLKPLSSEVNIFRTEYYHSLEDHRAVVEWVKGTGLRPFIDPLQPQDREAFLDEYLERLEIAYPKSIDGRVLLRYPRLFVVAVKK</sequence>
<organism evidence="4 5">
    <name type="scientific">Aspergillus leporis</name>
    <dbReference type="NCBI Taxonomy" id="41062"/>
    <lineage>
        <taxon>Eukaryota</taxon>
        <taxon>Fungi</taxon>
        <taxon>Dikarya</taxon>
        <taxon>Ascomycota</taxon>
        <taxon>Pezizomycotina</taxon>
        <taxon>Eurotiomycetes</taxon>
        <taxon>Eurotiomycetidae</taxon>
        <taxon>Eurotiales</taxon>
        <taxon>Aspergillaceae</taxon>
        <taxon>Aspergillus</taxon>
        <taxon>Aspergillus subgen. Circumdati</taxon>
    </lineage>
</organism>
<evidence type="ECO:0000313" key="5">
    <source>
        <dbReference type="Proteomes" id="UP000326565"/>
    </source>
</evidence>
<dbReference type="InterPro" id="IPR029063">
    <property type="entry name" value="SAM-dependent_MTases_sf"/>
</dbReference>
<dbReference type="GO" id="GO:0030798">
    <property type="term" value="F:trans-aconitate 2-methyltransferase activity"/>
    <property type="evidence" value="ECO:0007669"/>
    <property type="project" value="InterPro"/>
</dbReference>
<protein>
    <submittedName>
        <fullName evidence="4">S-adenosyl-L-methionine-dependent methyltransferase</fullName>
    </submittedName>
</protein>
<proteinExistence type="predicted"/>
<accession>A0A5N5X7N4</accession>
<dbReference type="SUPFAM" id="SSF53335">
    <property type="entry name" value="S-adenosyl-L-methionine-dependent methyltransferases"/>
    <property type="match status" value="1"/>
</dbReference>
<evidence type="ECO:0000256" key="2">
    <source>
        <dbReference type="ARBA" id="ARBA00022679"/>
    </source>
</evidence>